<evidence type="ECO:0000256" key="1">
    <source>
        <dbReference type="SAM" id="SignalP"/>
    </source>
</evidence>
<proteinExistence type="predicted"/>
<keyword evidence="3" id="KW-1185">Reference proteome</keyword>
<dbReference type="RefSeq" id="WP_324697118.1">
    <property type="nucleotide sequence ID" value="NZ_JAYMYJ010000142.1"/>
</dbReference>
<name>A0ABU6D2V1_9GAMM</name>
<reference evidence="3" key="1">
    <citation type="submission" date="2023-07" db="EMBL/GenBank/DDBJ databases">
        <title>The carbon used by Thiothrix.</title>
        <authorList>
            <person name="Chen L."/>
        </authorList>
    </citation>
    <scope>NUCLEOTIDE SEQUENCE [LARGE SCALE GENOMIC DNA]</scope>
</reference>
<dbReference type="Proteomes" id="UP001308005">
    <property type="component" value="Unassembled WGS sequence"/>
</dbReference>
<protein>
    <submittedName>
        <fullName evidence="2">Uncharacterized protein</fullName>
    </submittedName>
</protein>
<accession>A0ABU6D2V1</accession>
<comment type="caution">
    <text evidence="2">The sequence shown here is derived from an EMBL/GenBank/DDBJ whole genome shotgun (WGS) entry which is preliminary data.</text>
</comment>
<organism evidence="2 3">
    <name type="scientific">Candidatus Thiothrix phosphatis</name>
    <dbReference type="NCBI Taxonomy" id="3112415"/>
    <lineage>
        <taxon>Bacteria</taxon>
        <taxon>Pseudomonadati</taxon>
        <taxon>Pseudomonadota</taxon>
        <taxon>Gammaproteobacteria</taxon>
        <taxon>Thiotrichales</taxon>
        <taxon>Thiotrichaceae</taxon>
        <taxon>Thiothrix</taxon>
    </lineage>
</organism>
<dbReference type="EMBL" id="JAYMYJ010000142">
    <property type="protein sequence ID" value="MEB4592687.1"/>
    <property type="molecule type" value="Genomic_DNA"/>
</dbReference>
<gene>
    <name evidence="2" type="ORF">VSS37_17015</name>
</gene>
<evidence type="ECO:0000313" key="2">
    <source>
        <dbReference type="EMBL" id="MEB4592687.1"/>
    </source>
</evidence>
<feature type="signal peptide" evidence="1">
    <location>
        <begin position="1"/>
        <end position="22"/>
    </location>
</feature>
<feature type="chain" id="PRO_5047338027" evidence="1">
    <location>
        <begin position="23"/>
        <end position="110"/>
    </location>
</feature>
<evidence type="ECO:0000313" key="3">
    <source>
        <dbReference type="Proteomes" id="UP001308005"/>
    </source>
</evidence>
<keyword evidence="1" id="KW-0732">Signal</keyword>
<sequence length="110" mass="12101">MDAKKTLIVPLSVLLFSGTVFSAPENKTDKAADTIIMTTWNRGPVMSAIELEIRQLDNNSVVEKTKKHSTVLALAPGNYMATAKMNNIVRNRTFSVIDHTPVNVVIAMDE</sequence>